<evidence type="ECO:0000256" key="7">
    <source>
        <dbReference type="SAM" id="MobiDB-lite"/>
    </source>
</evidence>
<dbReference type="AlphaFoldDB" id="A0AAJ7SCV8"/>
<dbReference type="GO" id="GO:0003682">
    <property type="term" value="F:chromatin binding"/>
    <property type="evidence" value="ECO:0007669"/>
    <property type="project" value="TreeGrafter"/>
</dbReference>
<dbReference type="PANTHER" id="PTHR12628">
    <property type="entry name" value="POLYCOMB-LIKE TRANSCRIPTION FACTOR"/>
    <property type="match status" value="1"/>
</dbReference>
<dbReference type="PROSITE" id="PS01359">
    <property type="entry name" value="ZF_PHD_1"/>
    <property type="match status" value="2"/>
</dbReference>
<dbReference type="SUPFAM" id="SSF57903">
    <property type="entry name" value="FYVE/PHD zinc finger"/>
    <property type="match status" value="2"/>
</dbReference>
<dbReference type="Gene3D" id="3.30.40.10">
    <property type="entry name" value="Zinc/RING finger domain, C3HC4 (zinc finger)"/>
    <property type="match status" value="1"/>
</dbReference>
<keyword evidence="5" id="KW-0539">Nucleus</keyword>
<dbReference type="InterPro" id="IPR013083">
    <property type="entry name" value="Znf_RING/FYVE/PHD"/>
</dbReference>
<organism evidence="9 10">
    <name type="scientific">Galendromus occidentalis</name>
    <name type="common">western predatory mite</name>
    <dbReference type="NCBI Taxonomy" id="34638"/>
    <lineage>
        <taxon>Eukaryota</taxon>
        <taxon>Metazoa</taxon>
        <taxon>Ecdysozoa</taxon>
        <taxon>Arthropoda</taxon>
        <taxon>Chelicerata</taxon>
        <taxon>Arachnida</taxon>
        <taxon>Acari</taxon>
        <taxon>Parasitiformes</taxon>
        <taxon>Mesostigmata</taxon>
        <taxon>Gamasina</taxon>
        <taxon>Phytoseioidea</taxon>
        <taxon>Phytoseiidae</taxon>
        <taxon>Typhlodrominae</taxon>
        <taxon>Galendromus</taxon>
    </lineage>
</organism>
<feature type="compositionally biased region" description="Polar residues" evidence="7">
    <location>
        <begin position="923"/>
        <end position="945"/>
    </location>
</feature>
<feature type="domain" description="PHD-type" evidence="8">
    <location>
        <begin position="253"/>
        <end position="308"/>
    </location>
</feature>
<dbReference type="InterPro" id="IPR019786">
    <property type="entry name" value="Zinc_finger_PHD-type_CS"/>
</dbReference>
<feature type="region of interest" description="Disordered" evidence="7">
    <location>
        <begin position="194"/>
        <end position="241"/>
    </location>
</feature>
<feature type="compositionally biased region" description="Polar residues" evidence="7">
    <location>
        <begin position="826"/>
        <end position="838"/>
    </location>
</feature>
<protein>
    <submittedName>
        <fullName evidence="10">Uncharacterized protein LOC114828024</fullName>
    </submittedName>
</protein>
<comment type="subcellular location">
    <subcellularLocation>
        <location evidence="1">Nucleus</location>
    </subcellularLocation>
</comment>
<evidence type="ECO:0000256" key="4">
    <source>
        <dbReference type="ARBA" id="ARBA00022833"/>
    </source>
</evidence>
<name>A0AAJ7SCV8_9ACAR</name>
<feature type="region of interest" description="Disordered" evidence="7">
    <location>
        <begin position="627"/>
        <end position="720"/>
    </location>
</feature>
<dbReference type="PANTHER" id="PTHR12628:SF21">
    <property type="entry name" value="PHD-TYPE DOMAIN-CONTAINING PROTEIN"/>
    <property type="match status" value="1"/>
</dbReference>
<dbReference type="GO" id="GO:0003677">
    <property type="term" value="F:DNA binding"/>
    <property type="evidence" value="ECO:0007669"/>
    <property type="project" value="TreeGrafter"/>
</dbReference>
<feature type="compositionally biased region" description="Polar residues" evidence="7">
    <location>
        <begin position="643"/>
        <end position="682"/>
    </location>
</feature>
<dbReference type="Pfam" id="PF00628">
    <property type="entry name" value="PHD"/>
    <property type="match status" value="1"/>
</dbReference>
<evidence type="ECO:0000256" key="6">
    <source>
        <dbReference type="PROSITE-ProRule" id="PRU00146"/>
    </source>
</evidence>
<accession>A0AAJ7SCV8</accession>
<reference evidence="10" key="1">
    <citation type="submission" date="2025-08" db="UniProtKB">
        <authorList>
            <consortium name="RefSeq"/>
        </authorList>
    </citation>
    <scope>IDENTIFICATION</scope>
</reference>
<dbReference type="CTD" id="37069"/>
<proteinExistence type="predicted"/>
<sequence length="951" mass="104709">MCDARRLTRGSRNKVLLFVSDGAAYMKKAGKAPLFPRILHLTCAAHAVHRVAEEIRLVFPDLDKLVAHGKKVFLESASRVTEFREMVPNVPLPPQPVLTRWGTWVNAAIYYAQHFEAVAPVVNALDPTEAASIGVTQELVTRASLRENLAFISNHFGKLPCGIEKLERKGTMLSESIDVFEEILATIELTPGPIGKMEGMGAKRKRGRPPNPRRGSLHSKNSMTTDSPRSQSTQNSDSSSATEEETCFSLRLLLPCSGCGENASERRMVVVCDQCRKAYHQTCHFPRISQLFVDDASKSWKCRDCVPQGSVRKSAKNFKANTRLLYKTTILPFSPTKLGTYAAHDTENSADSSCYCGKTGVWNDKMLQCRKCLVWYHEKCVSSLAWPLLAGDFFYNFRCSVCTEGAEYLTRLPLSWVDVTDIVMYQLHLTRPDSEAFETNSEIFPYLDSIWSLLQVPIELDACSPEERHSHVLYCLKHMSTRYTLASLGGPGGPAFRMVDPQQVPALSAQHWLLINGTLVEDEDSDFEDLEMAITRSMKRGLDGDVSEDSGSCSTPKKRPRSSAEILAETEEIVDLESDRESLSSSATSIASLGAESMDHEPTVTSGTGSSFAKNITQLAREAIANHGASDEDTAAETDDALPSTSVTAPSKKVSATTVAGTLETTGCSSSSPSGDTNQGPINSDRAAPCANGLANDETAMETEAGPSAPARESYKGRLRPRTACVQQVCRPRSKKPNRRFAQKAEIDPLERLPTMEWSLMGIPLPENFEGPNHPFWEDASPPTRPNIIQMEVPKITKKYIVQPKDLIIKEDGTAIFRRTRRRQSAKNNSIQADASSNDAHDTNDASEQPSTKFSVPEDAETNDESQNGPEQTGNDKPRAEKKYVPFTGEWSLMEVAYAGRLVRFRTMPDGSVMALVKLETEPANQSKEAGAHANSSGRSPTQKTHGWVRD</sequence>
<feature type="region of interest" description="Disordered" evidence="7">
    <location>
        <begin position="923"/>
        <end position="951"/>
    </location>
</feature>
<evidence type="ECO:0000313" key="10">
    <source>
        <dbReference type="RefSeq" id="XP_028966411.1"/>
    </source>
</evidence>
<dbReference type="KEGG" id="goe:114828024"/>
<dbReference type="GO" id="GO:0005634">
    <property type="term" value="C:nucleus"/>
    <property type="evidence" value="ECO:0007669"/>
    <property type="project" value="UniProtKB-SubCell"/>
</dbReference>
<dbReference type="InterPro" id="IPR011011">
    <property type="entry name" value="Znf_FYVE_PHD"/>
</dbReference>
<evidence type="ECO:0000256" key="2">
    <source>
        <dbReference type="ARBA" id="ARBA00022723"/>
    </source>
</evidence>
<evidence type="ECO:0000313" key="9">
    <source>
        <dbReference type="Proteomes" id="UP000694867"/>
    </source>
</evidence>
<feature type="compositionally biased region" description="Low complexity" evidence="7">
    <location>
        <begin position="227"/>
        <end position="240"/>
    </location>
</feature>
<dbReference type="CDD" id="cd15503">
    <property type="entry name" value="PHD2_MTF2_PHF19_like"/>
    <property type="match status" value="1"/>
</dbReference>
<evidence type="ECO:0000256" key="1">
    <source>
        <dbReference type="ARBA" id="ARBA00004123"/>
    </source>
</evidence>
<evidence type="ECO:0000256" key="5">
    <source>
        <dbReference type="ARBA" id="ARBA00023242"/>
    </source>
</evidence>
<dbReference type="GO" id="GO:0045814">
    <property type="term" value="P:negative regulation of gene expression, epigenetic"/>
    <property type="evidence" value="ECO:0007669"/>
    <property type="project" value="TreeGrafter"/>
</dbReference>
<dbReference type="SMART" id="SM00249">
    <property type="entry name" value="PHD"/>
    <property type="match status" value="2"/>
</dbReference>
<evidence type="ECO:0000259" key="8">
    <source>
        <dbReference type="PROSITE" id="PS50016"/>
    </source>
</evidence>
<dbReference type="GO" id="GO:0008270">
    <property type="term" value="F:zinc ion binding"/>
    <property type="evidence" value="ECO:0007669"/>
    <property type="project" value="UniProtKB-KW"/>
</dbReference>
<dbReference type="PROSITE" id="PS50016">
    <property type="entry name" value="ZF_PHD_2"/>
    <property type="match status" value="1"/>
</dbReference>
<dbReference type="Proteomes" id="UP000694867">
    <property type="component" value="Unplaced"/>
</dbReference>
<evidence type="ECO:0000256" key="3">
    <source>
        <dbReference type="ARBA" id="ARBA00022771"/>
    </source>
</evidence>
<feature type="region of interest" description="Disordered" evidence="7">
    <location>
        <begin position="541"/>
        <end position="564"/>
    </location>
</feature>
<dbReference type="InterPro" id="IPR001965">
    <property type="entry name" value="Znf_PHD"/>
</dbReference>
<keyword evidence="9" id="KW-1185">Reference proteome</keyword>
<feature type="compositionally biased region" description="Acidic residues" evidence="7">
    <location>
        <begin position="631"/>
        <end position="640"/>
    </location>
</feature>
<dbReference type="RefSeq" id="XP_028966411.1">
    <property type="nucleotide sequence ID" value="XM_029110578.1"/>
</dbReference>
<dbReference type="GeneID" id="114828024"/>
<feature type="region of interest" description="Disordered" evidence="7">
    <location>
        <begin position="819"/>
        <end position="881"/>
    </location>
</feature>
<keyword evidence="4" id="KW-0862">Zinc</keyword>
<dbReference type="Gene3D" id="3.90.980.20">
    <property type="match status" value="1"/>
</dbReference>
<keyword evidence="2" id="KW-0479">Metal-binding</keyword>
<gene>
    <name evidence="10" type="primary">LOC114828024</name>
</gene>
<keyword evidence="3 6" id="KW-0863">Zinc-finger</keyword>
<dbReference type="InterPro" id="IPR019787">
    <property type="entry name" value="Znf_PHD-finger"/>
</dbReference>